<dbReference type="SMART" id="SM00822">
    <property type="entry name" value="PKS_KR"/>
    <property type="match status" value="2"/>
</dbReference>
<comment type="function">
    <text evidence="4">Involved in production of the polyketide antibiotic thailandamide.</text>
</comment>
<dbReference type="InterPro" id="IPR013968">
    <property type="entry name" value="PKS_KR"/>
</dbReference>
<feature type="region of interest" description="N-terminal hotdog fold" evidence="5">
    <location>
        <begin position="902"/>
        <end position="1026"/>
    </location>
</feature>
<dbReference type="PANTHER" id="PTHR43775:SF37">
    <property type="entry name" value="SI:DKEY-61P9.11"/>
    <property type="match status" value="1"/>
</dbReference>
<dbReference type="InterPro" id="IPR049551">
    <property type="entry name" value="PKS_DH_C"/>
</dbReference>
<dbReference type="SMART" id="SM00825">
    <property type="entry name" value="PKS_KS"/>
    <property type="match status" value="2"/>
</dbReference>
<feature type="active site" description="Proton donor; for dehydratase activity" evidence="5">
    <location>
        <position position="1116"/>
    </location>
</feature>
<dbReference type="GO" id="GO:0004315">
    <property type="term" value="F:3-oxoacyl-[acyl-carrier-protein] synthase activity"/>
    <property type="evidence" value="ECO:0007669"/>
    <property type="project" value="InterPro"/>
</dbReference>
<evidence type="ECO:0000259" key="9">
    <source>
        <dbReference type="PROSITE" id="PS52019"/>
    </source>
</evidence>
<dbReference type="InterPro" id="IPR050091">
    <property type="entry name" value="PKS_NRPS_Biosynth_Enz"/>
</dbReference>
<feature type="region of interest" description="C-terminal hotdog fold" evidence="5">
    <location>
        <begin position="1039"/>
        <end position="1202"/>
    </location>
</feature>
<dbReference type="EMBL" id="AM850130">
    <property type="protein sequence ID" value="CAO98849.1"/>
    <property type="molecule type" value="Genomic_DNA"/>
</dbReference>
<sequence>MVALKRAKEQLEANERQRTEPIAVVGLACRFPGGANDLEGYWRLLERGVDAVREIPPGRVPADPAFPQTVSSAALLDDVERFDAEFFGISAREAERLDPQQRLLLEVTWEALEVAGHAPNGLSGSRTGVYVGIGSPDYLRRILRCNPSDIDGQSFTGSLASVAAGRLAYILGLQGPCMAIDTACSSSLVALHQACMSLRNGESDLALAGGVNLILSPESSYVLGQLKALSPDGRCKTFDARANGYVRGEGCGMVVLKRLTDAQRDGDHIWALVRGSAINQDGRSAGLTAPNLLAQQALLRQALRNARVEPEQIGYVETHGTGTPLGDPIEIEALTAVLGKPRADGSACVLGAVKTNIGHLEAAAGVASLIKAILAFKHQAIPPNLHFRALNPRITLTGTPFVMSDGRQPWRAGSKPRLAEISSFGISGTNAAVILEEPPAPAPATVSSDRTHHVLTLSARSPQALGHVVANAAKHLRTAEPASLRDFCFTSRSGRAHFAYRAAFAASSVEQLQGMLDEWVANKESGTPEASDAASRRPKIAFLFTGQGSQYAGMGRGLHRSEPVFRAALDRCAQLFKAELPRPLLEVMWQDNPAELDQTLYSQPALFSLEYALVALWRSWGIEPDVVLGHSLGEYAAATAAGVISLEDACRLVAARARACQALGPGGAMAAVEAEPALVEAVVAELGGGLAIAAYNGPKNLSLSGPAEQVRAASENLSRRGAKIKPINTSCAFHSPLMAPMVAPFAEQVARVSFSAPRVIWITNVTADRAANDFDAADYWSRQLCAPVRFAEGVQRARELGCDVWVEIGPNPVLLGAVSRSLDEPQVTAPSLHHGRDDDAVLARAVATLYAQGAKLDWQAFDASFARRRVPLPTYPFERERYWFPLAPSPALLPQASVGRGHPLLGERLKLPGREIHFTNRLSAAHPEELNEHRVYGQVVVPAALYVAAFLAAVRELSGGAAIEDVAFTRALAIPEKSKAEGAPVAVVVTPGEPAARLSFFGEGTEPAAEWTLHASAMASLRPVNAATAKLHELRGRCQQAAIPEKVLASVWTDGGADHAPAPTMSLGPRFRRIAELWIGSSEALARLTLNAPPEQAIRRSNPMDEHWQVPLTIIDSCFQLLGIAAFASEAHEAWMPIGIDRVELHPGAVPQGTEVWAHTAAALAGDGSLVRGDVRLLDPSGTVLVTLSGVSLKRVSQAALLQPPAWRQWMYELTWRRLEQTRSTAASAVANRSFAVVLDRHGYGERFAREVEARGGTVTRFAGHQELELGQPLDTTHVMAFLALDGGTPEEVTGRALALLQVASRLPWRRAPRFWWLTSGAQSVEGEQSPISIAQASLWGLARCAALELPDLWGGLVDLDPRDGADGAARLLEVLAGTDDQLAVRSGALFTARLETLRRRDVAPSPLRLRDDATYLISGGLGGTGWPLVESWIERGARHLVLLGRSAPSAEKQQQLADYAQRGITVRVLGVDITDGAAVAARWASVQAELPPLRGVVHAAGILDDAALLRHSARHLRDVLAPKLQGGENLRRIAEGASLDFFVLFSSLAGVLGSPGQASYAAANAGLDAFAHELRSRGVPALSIAWGPWEVGFAAGHQETLAARGVAPLPVNLAIEALGECIALGNTHLVVTAADLRAVAAKIPERARAILDRWTAPAPEASSPEIPSRAKAFVAELLSAPPSRRRSLVLDRITVETRQLLGRAAHVRIDPTQSLFELGLDSLSAVQFRTALQRAFGRVLPASLAFEHPTLDALADALLALIEADSGTAAAAEPAAAAAESGNGAIALDAALQGLREGQLSLPSLSPSALATMAETIRTRLPELPVLAAEPIAIVGMGCRFPGGADSPAELWNLLSNGVDAITEIPSDRWDRDAWYDPDPDAPDKTPIRHGGFIDDVAEFDAGFFRISPREARCMDPQHRLLLEVTWQALEDAGQDPQRLMGTNTGVFIGFMNNDYPSLAELAEFEGHLATGNGISNAVGRLSFVLGIHGPSVALDTACSSSLVAIHSAVESLRKRECNLALAGGVSLILSPGLTVLMSKLGGLALDGHCKTFDAAADGYVRSEGCGVLVLKRLSEAQRDRDRIVAVIRGSAVNHGGRSGGFSQPNARAQQALLREALARSQTLPHQVSYLEAHGTGTPLGDPIEYRAAAAVYSNGRNTSTPLHIGSIKTNIGHAEAAAGVAGVMKVALALQARQIPPHLNLNHLSPEIDLDAVPARIPTALTPWQPIGGRRIAGVSGFGMSGINAHLVLEEALPSPSQTDSTQADAVSGEPSSPPRAELLALSAQSEAALLALAEAYQKHLAEGSTALPSLHDLAGTACARRAHHEVRLGLVAGDLPEVRAGLAAFVRGQTGSRLVTGACEAGRRPRVVFVCPGQGSQWLGMGRDLYANEPAFRDAIDQCERAMQPHAQWRLVERLHASEPLAGIDVIQPLLFAISVALGALWRAWGIEPDAVVGHSMGEVAAAHLAGVLSLDDAARIICRRSRLMLEVAGRGAMAMVELGAQQLEPRLARHGDALCVAASNSTRSSVVTGEAAAIEQLLAELAAEHVFARRIKVDVASHGPQVDPLARPLVECLEGLRPTAGTIPFWSSVTASLGEGAELGPEYWMRNLRQPVRFAETITGLLASEHALFVELSAHPILATAIDHTAEDGGSSAWVVGSLERDKPERATMLRSLAELYARGYPVDFRRLYPTSASVPLPTYPFQRQHYWVEQVKTTPLLLRNRPDLVGAAPPIPTHAPIVATAAPWAEWIAELTWQQAEPTGTAERGRRYLLFADRGGMAELLAAALKERGHSCAVLRPEDPAMDGAALDALADGRPFHGGIHLGSLDAAATADAGAIPAAEAQAGAIARALTALERYGSPPLWLVTRGGQGIEGEAPNLSQAAIWGLGRSLAAEHPSLRSALVDLDPALDPTHYPEAAKAGAAHEVAELCRWLTTPHGEQQLVLRGGHARVARLARPAEPISSSPAPIHSDRTYWIAGGLAGLGGAVARELVARGARHLLVTGGQNASDVERGGETARALEAAGASVVLAGASLTDPEAIASMLKALSPPLAAVIHAVPPAAAATARTVPPSEDALRSAMTALTDEGWRLYQATRGHALDFVMMFGPAAVLLGGAGQTAAAVATEVSVALAARWRREAGPARALLLASWPGAEEQSLEGVGISAVDVKTVVEAALSSVTSKTTAAPGQMIASIDWPLFRNVYAQRADERFFGNLGQLGREATTASLWRERLRGQPPEAARKLLHELVAGEAREVLGLSPEQPLPSRLPFAELGLDSVMALKLMTRLGRALGVRLATVLIFEHPTTAALTEHLANDVLELPPLVAASDGADSEDDDLSEDELADLLMRKLGSHEGPG</sequence>
<keyword evidence="2" id="KW-0597">Phosphoprotein</keyword>
<dbReference type="SUPFAM" id="SSF47336">
    <property type="entry name" value="ACP-like"/>
    <property type="match status" value="2"/>
</dbReference>
<organism evidence="10">
    <name type="scientific">Stigmatella aurantiaca</name>
    <dbReference type="NCBI Taxonomy" id="41"/>
    <lineage>
        <taxon>Bacteria</taxon>
        <taxon>Pseudomonadati</taxon>
        <taxon>Myxococcota</taxon>
        <taxon>Myxococcia</taxon>
        <taxon>Myxococcales</taxon>
        <taxon>Cystobacterineae</taxon>
        <taxon>Archangiaceae</taxon>
        <taxon>Stigmatella</taxon>
    </lineage>
</organism>
<dbReference type="PROSITE" id="PS50075">
    <property type="entry name" value="CARRIER"/>
    <property type="match status" value="2"/>
</dbReference>
<dbReference type="Gene3D" id="3.30.70.3290">
    <property type="match status" value="2"/>
</dbReference>
<dbReference type="InterPro" id="IPR009081">
    <property type="entry name" value="PP-bd_ACP"/>
</dbReference>
<feature type="domain" description="Ketosynthase family 3 (KS3)" evidence="8">
    <location>
        <begin position="19"/>
        <end position="437"/>
    </location>
</feature>
<feature type="compositionally biased region" description="Polar residues" evidence="6">
    <location>
        <begin position="2257"/>
        <end position="2267"/>
    </location>
</feature>
<dbReference type="FunFam" id="3.40.366.10:FF:000002">
    <property type="entry name" value="Probable polyketide synthase 2"/>
    <property type="match status" value="1"/>
</dbReference>
<dbReference type="Pfam" id="PF00550">
    <property type="entry name" value="PP-binding"/>
    <property type="match status" value="2"/>
</dbReference>
<dbReference type="InterPro" id="IPR057326">
    <property type="entry name" value="KR_dom"/>
</dbReference>
<dbReference type="OMA" id="LPLVCNR"/>
<feature type="domain" description="Carrier" evidence="7">
    <location>
        <begin position="1685"/>
        <end position="1763"/>
    </location>
</feature>
<dbReference type="PROSITE" id="PS52019">
    <property type="entry name" value="PKS_MFAS_DH"/>
    <property type="match status" value="1"/>
</dbReference>
<dbReference type="Pfam" id="PF02801">
    <property type="entry name" value="Ketoacyl-synt_C"/>
    <property type="match status" value="2"/>
</dbReference>
<evidence type="ECO:0000256" key="1">
    <source>
        <dbReference type="ARBA" id="ARBA00022450"/>
    </source>
</evidence>
<dbReference type="InterPro" id="IPR014030">
    <property type="entry name" value="Ketoacyl_synth_N"/>
</dbReference>
<dbReference type="SUPFAM" id="SSF51735">
    <property type="entry name" value="NAD(P)-binding Rossmann-fold domains"/>
    <property type="match status" value="4"/>
</dbReference>
<dbReference type="CDD" id="cd05274">
    <property type="entry name" value="KR_FAS_SDR_x"/>
    <property type="match status" value="1"/>
</dbReference>
<dbReference type="GO" id="GO:0031177">
    <property type="term" value="F:phosphopantetheine binding"/>
    <property type="evidence" value="ECO:0007669"/>
    <property type="project" value="InterPro"/>
</dbReference>
<dbReference type="Pfam" id="PF00109">
    <property type="entry name" value="ketoacyl-synt"/>
    <property type="match status" value="2"/>
</dbReference>
<feature type="domain" description="Carrier" evidence="7">
    <location>
        <begin position="3245"/>
        <end position="3320"/>
    </location>
</feature>
<feature type="domain" description="Ketosynthase family 3 (KS3)" evidence="8">
    <location>
        <begin position="1830"/>
        <end position="2253"/>
    </location>
</feature>
<dbReference type="InterPro" id="IPR032821">
    <property type="entry name" value="PKS_assoc"/>
</dbReference>
<gene>
    <name evidence="10" type="primary">aufF</name>
</gene>
<feature type="active site" description="Proton acceptor; for dehydratase activity" evidence="5">
    <location>
        <position position="933"/>
    </location>
</feature>
<dbReference type="SMART" id="SM01294">
    <property type="entry name" value="PKS_PP_betabranch"/>
    <property type="match status" value="1"/>
</dbReference>
<dbReference type="CDD" id="cd00833">
    <property type="entry name" value="PKS"/>
    <property type="match status" value="2"/>
</dbReference>
<dbReference type="Pfam" id="PF14765">
    <property type="entry name" value="PS-DH"/>
    <property type="match status" value="1"/>
</dbReference>
<dbReference type="InterPro" id="IPR016039">
    <property type="entry name" value="Thiolase-like"/>
</dbReference>
<dbReference type="InterPro" id="IPR001227">
    <property type="entry name" value="Ac_transferase_dom_sf"/>
</dbReference>
<dbReference type="Gene3D" id="3.10.129.110">
    <property type="entry name" value="Polyketide synthase dehydratase"/>
    <property type="match status" value="1"/>
</dbReference>
<dbReference type="FunFam" id="3.40.47.10:FF:000019">
    <property type="entry name" value="Polyketide synthase type I"/>
    <property type="match status" value="2"/>
</dbReference>
<dbReference type="SMART" id="SM00826">
    <property type="entry name" value="PKS_DH"/>
    <property type="match status" value="1"/>
</dbReference>
<dbReference type="InterPro" id="IPR020841">
    <property type="entry name" value="PKS_Beta-ketoAc_synthase_dom"/>
</dbReference>
<dbReference type="Gene3D" id="3.40.47.10">
    <property type="match status" value="2"/>
</dbReference>
<evidence type="ECO:0000259" key="8">
    <source>
        <dbReference type="PROSITE" id="PS52004"/>
    </source>
</evidence>
<name>A8YP94_STIAU</name>
<dbReference type="InterPro" id="IPR020806">
    <property type="entry name" value="PKS_PP-bd"/>
</dbReference>
<evidence type="ECO:0000256" key="5">
    <source>
        <dbReference type="PROSITE-ProRule" id="PRU01363"/>
    </source>
</evidence>
<dbReference type="InterPro" id="IPR016036">
    <property type="entry name" value="Malonyl_transacylase_ACP-bd"/>
</dbReference>
<dbReference type="InterPro" id="IPR018201">
    <property type="entry name" value="Ketoacyl_synth_AS"/>
</dbReference>
<dbReference type="SMART" id="SM00827">
    <property type="entry name" value="PKS_AT"/>
    <property type="match status" value="2"/>
</dbReference>
<dbReference type="SUPFAM" id="SSF53901">
    <property type="entry name" value="Thiolase-like"/>
    <property type="match status" value="2"/>
</dbReference>
<dbReference type="InterPro" id="IPR020807">
    <property type="entry name" value="PKS_DH"/>
</dbReference>
<dbReference type="InterPro" id="IPR042104">
    <property type="entry name" value="PKS_dehydratase_sf"/>
</dbReference>
<dbReference type="CDD" id="cd08955">
    <property type="entry name" value="KR_2_FAS_SDR_x"/>
    <property type="match status" value="1"/>
</dbReference>
<dbReference type="Pfam" id="PF21089">
    <property type="entry name" value="PKS_DH_N"/>
    <property type="match status" value="1"/>
</dbReference>
<dbReference type="SUPFAM" id="SSF52151">
    <property type="entry name" value="FabD/lysophospholipase-like"/>
    <property type="match status" value="2"/>
</dbReference>
<dbReference type="PROSITE" id="PS00606">
    <property type="entry name" value="KS3_1"/>
    <property type="match status" value="2"/>
</dbReference>
<evidence type="ECO:0000256" key="4">
    <source>
        <dbReference type="ARBA" id="ARBA00054155"/>
    </source>
</evidence>
<dbReference type="SMART" id="SM00823">
    <property type="entry name" value="PKS_PP"/>
    <property type="match status" value="2"/>
</dbReference>
<evidence type="ECO:0000256" key="6">
    <source>
        <dbReference type="SAM" id="MobiDB-lite"/>
    </source>
</evidence>
<proteinExistence type="predicted"/>
<dbReference type="Pfam" id="PF22621">
    <property type="entry name" value="CurL-like_PKS_C"/>
    <property type="match status" value="1"/>
</dbReference>
<dbReference type="InterPro" id="IPR014031">
    <property type="entry name" value="Ketoacyl_synth_C"/>
</dbReference>
<keyword evidence="3" id="KW-0808">Transferase</keyword>
<dbReference type="Gene3D" id="3.40.50.720">
    <property type="entry name" value="NAD(P)-binding Rossmann-like Domain"/>
    <property type="match status" value="2"/>
</dbReference>
<dbReference type="Pfam" id="PF08659">
    <property type="entry name" value="KR"/>
    <property type="match status" value="2"/>
</dbReference>
<feature type="region of interest" description="Disordered" evidence="6">
    <location>
        <begin position="2255"/>
        <end position="2278"/>
    </location>
</feature>
<dbReference type="InterPro" id="IPR049552">
    <property type="entry name" value="PKS_DH_N"/>
</dbReference>
<dbReference type="Pfam" id="PF16197">
    <property type="entry name" value="KAsynt_C_assoc"/>
    <property type="match status" value="1"/>
</dbReference>
<evidence type="ECO:0000259" key="7">
    <source>
        <dbReference type="PROSITE" id="PS50075"/>
    </source>
</evidence>
<dbReference type="GO" id="GO:0006633">
    <property type="term" value="P:fatty acid biosynthetic process"/>
    <property type="evidence" value="ECO:0007669"/>
    <property type="project" value="InterPro"/>
</dbReference>
<dbReference type="PROSITE" id="PS52004">
    <property type="entry name" value="KS3_2"/>
    <property type="match status" value="2"/>
</dbReference>
<evidence type="ECO:0000256" key="2">
    <source>
        <dbReference type="ARBA" id="ARBA00022553"/>
    </source>
</evidence>
<evidence type="ECO:0000313" key="10">
    <source>
        <dbReference type="EMBL" id="CAO98849.1"/>
    </source>
</evidence>
<accession>A8YP94</accession>
<dbReference type="InterPro" id="IPR049900">
    <property type="entry name" value="PKS_mFAS_DH"/>
</dbReference>
<protein>
    <submittedName>
        <fullName evidence="10">Polyketide synthase AufF</fullName>
    </submittedName>
</protein>
<dbReference type="InterPro" id="IPR036291">
    <property type="entry name" value="NAD(P)-bd_dom_sf"/>
</dbReference>
<keyword evidence="1" id="KW-0596">Phosphopantetheine</keyword>
<reference evidence="10" key="1">
    <citation type="journal article" date="2007" name="J. Mol. Biol.">
        <title>From Genetic Diversity to Metabolic Unity: Studies on the Biosynthesis of Aurafurones and Aurafuron-like Structures in Myxobacteria and Streptomycetes.</title>
        <authorList>
            <person name="Frank B."/>
            <person name="Wenzel S.C."/>
            <person name="Bode H.B."/>
            <person name="Scharfe M."/>
            <person name="Blocker H."/>
            <person name="Muller R."/>
        </authorList>
    </citation>
    <scope>NUCLEOTIDE SEQUENCE</scope>
    <source>
        <strain evidence="10">DW4/3-1</strain>
    </source>
</reference>
<dbReference type="Gene3D" id="1.10.1200.10">
    <property type="entry name" value="ACP-like"/>
    <property type="match status" value="2"/>
</dbReference>
<dbReference type="PANTHER" id="PTHR43775">
    <property type="entry name" value="FATTY ACID SYNTHASE"/>
    <property type="match status" value="1"/>
</dbReference>
<dbReference type="Pfam" id="PF00698">
    <property type="entry name" value="Acyl_transf_1"/>
    <property type="match status" value="2"/>
</dbReference>
<feature type="domain" description="PKS/mFAS DH" evidence="9">
    <location>
        <begin position="902"/>
        <end position="1202"/>
    </location>
</feature>
<dbReference type="GO" id="GO:0004312">
    <property type="term" value="F:fatty acid synthase activity"/>
    <property type="evidence" value="ECO:0007669"/>
    <property type="project" value="TreeGrafter"/>
</dbReference>
<dbReference type="InterPro" id="IPR036736">
    <property type="entry name" value="ACP-like_sf"/>
</dbReference>
<dbReference type="Gene3D" id="3.40.366.10">
    <property type="entry name" value="Malonyl-Coenzyme A Acyl Carrier Protein, domain 2"/>
    <property type="match status" value="2"/>
</dbReference>
<dbReference type="SUPFAM" id="SSF55048">
    <property type="entry name" value="Probable ACP-binding domain of malonyl-CoA ACP transacylase"/>
    <property type="match status" value="2"/>
</dbReference>
<dbReference type="InterPro" id="IPR014043">
    <property type="entry name" value="Acyl_transferase_dom"/>
</dbReference>
<evidence type="ECO:0000256" key="3">
    <source>
        <dbReference type="ARBA" id="ARBA00022679"/>
    </source>
</evidence>
<dbReference type="InterPro" id="IPR016035">
    <property type="entry name" value="Acyl_Trfase/lysoPLipase"/>
</dbReference>